<evidence type="ECO:0000313" key="2">
    <source>
        <dbReference type="EMBL" id="MBB3998409.1"/>
    </source>
</evidence>
<accession>A0A7W6ECL7</accession>
<comment type="caution">
    <text evidence="2">The sequence shown here is derived from an EMBL/GenBank/DDBJ whole genome shotgun (WGS) entry which is preliminary data.</text>
</comment>
<evidence type="ECO:0000313" key="3">
    <source>
        <dbReference type="Proteomes" id="UP000542776"/>
    </source>
</evidence>
<name>A0A7W6ECL7_9HYPH</name>
<proteinExistence type="predicted"/>
<dbReference type="RefSeq" id="WP_183199949.1">
    <property type="nucleotide sequence ID" value="NZ_JACIEK010000005.1"/>
</dbReference>
<sequence>MHWIIQENMFWEKAVERLAKTLSQLDIKHTSVKVIPFDGGLEPDIEVSEPAVVVGSMSLSRHAVRKGWTPGAWMKAEGFGYEAYIEAFGDLMLNHEARVVRFADALDHDMEAFFIRPDDDGKLFAGTVMDRSDFAEWQAKIASADSTWTVTPDTKVIVSALKTIQTETRFVVVDSEVITGSLYKVGGRVRYDGQVSLAVEAFARQQARVWTPDRVCVLDVAETDEGMRIVEFNNFNSAGWYECDIRRIVMAIEDFI</sequence>
<dbReference type="EMBL" id="JACIEK010000005">
    <property type="protein sequence ID" value="MBB3998409.1"/>
    <property type="molecule type" value="Genomic_DNA"/>
</dbReference>
<gene>
    <name evidence="2" type="ORF">GGR04_002250</name>
</gene>
<dbReference type="InterPro" id="IPR025643">
    <property type="entry name" value="R2K_3"/>
</dbReference>
<dbReference type="Proteomes" id="UP000542776">
    <property type="component" value="Unassembled WGS sequence"/>
</dbReference>
<evidence type="ECO:0000259" key="1">
    <source>
        <dbReference type="Pfam" id="PF14243"/>
    </source>
</evidence>
<protein>
    <recommendedName>
        <fullName evidence="1">ATP-grasp domain-containing protein</fullName>
    </recommendedName>
</protein>
<reference evidence="2 3" key="1">
    <citation type="submission" date="2020-08" db="EMBL/GenBank/DDBJ databases">
        <title>Genomic Encyclopedia of Type Strains, Phase IV (KMG-IV): sequencing the most valuable type-strain genomes for metagenomic binning, comparative biology and taxonomic classification.</title>
        <authorList>
            <person name="Goeker M."/>
        </authorList>
    </citation>
    <scope>NUCLEOTIDE SEQUENCE [LARGE SCALE GENOMIC DNA]</scope>
    <source>
        <strain evidence="2 3">DSM 102238</strain>
    </source>
</reference>
<feature type="domain" description="ATP-grasp" evidence="1">
    <location>
        <begin position="83"/>
        <end position="250"/>
    </location>
</feature>
<dbReference type="AlphaFoldDB" id="A0A7W6ECL7"/>
<keyword evidence="3" id="KW-1185">Reference proteome</keyword>
<organism evidence="2 3">
    <name type="scientific">Aureimonas pseudogalii</name>
    <dbReference type="NCBI Taxonomy" id="1744844"/>
    <lineage>
        <taxon>Bacteria</taxon>
        <taxon>Pseudomonadati</taxon>
        <taxon>Pseudomonadota</taxon>
        <taxon>Alphaproteobacteria</taxon>
        <taxon>Hyphomicrobiales</taxon>
        <taxon>Aurantimonadaceae</taxon>
        <taxon>Aureimonas</taxon>
    </lineage>
</organism>
<dbReference type="Pfam" id="PF14243">
    <property type="entry name" value="R2K_3"/>
    <property type="match status" value="1"/>
</dbReference>